<protein>
    <submittedName>
        <fullName evidence="1">Uncharacterized protein</fullName>
    </submittedName>
</protein>
<comment type="caution">
    <text evidence="1">The sequence shown here is derived from an EMBL/GenBank/DDBJ whole genome shotgun (WGS) entry which is preliminary data.</text>
</comment>
<dbReference type="Proteomes" id="UP000265955">
    <property type="component" value="Unassembled WGS sequence"/>
</dbReference>
<evidence type="ECO:0000313" key="1">
    <source>
        <dbReference type="EMBL" id="RJF92300.1"/>
    </source>
</evidence>
<name>A0A3A3FGJ5_9BURK</name>
<evidence type="ECO:0000313" key="2">
    <source>
        <dbReference type="Proteomes" id="UP000265955"/>
    </source>
</evidence>
<dbReference type="EMBL" id="QYUO01000003">
    <property type="protein sequence ID" value="RJF92300.1"/>
    <property type="molecule type" value="Genomic_DNA"/>
</dbReference>
<organism evidence="1 2">
    <name type="scientific">Noviherbaspirillum saxi</name>
    <dbReference type="NCBI Taxonomy" id="2320863"/>
    <lineage>
        <taxon>Bacteria</taxon>
        <taxon>Pseudomonadati</taxon>
        <taxon>Pseudomonadota</taxon>
        <taxon>Betaproteobacteria</taxon>
        <taxon>Burkholderiales</taxon>
        <taxon>Oxalobacteraceae</taxon>
        <taxon>Noviherbaspirillum</taxon>
    </lineage>
</organism>
<gene>
    <name evidence="1" type="ORF">D3871_27125</name>
</gene>
<dbReference type="OrthoDB" id="8776849at2"/>
<accession>A0A3A3FGJ5</accession>
<sequence>MDKHISELQDKIDVSRIVIERADGISAQARVSTMQAANHLLESWADNAPETGEEVCEVRIVFEDGLQYRSQFRLNRSLKRISLARHVRRELSALTTPKRRKGHSDDQTLLIAPATTTLAESARRVLDCYDI</sequence>
<reference evidence="2" key="1">
    <citation type="submission" date="2018-09" db="EMBL/GenBank/DDBJ databases">
        <authorList>
            <person name="Zhu H."/>
        </authorList>
    </citation>
    <scope>NUCLEOTIDE SEQUENCE [LARGE SCALE GENOMIC DNA]</scope>
    <source>
        <strain evidence="2">K1R23-30</strain>
    </source>
</reference>
<proteinExistence type="predicted"/>
<keyword evidence="2" id="KW-1185">Reference proteome</keyword>
<dbReference type="RefSeq" id="WP_119772187.1">
    <property type="nucleotide sequence ID" value="NZ_QYUO01000003.1"/>
</dbReference>
<dbReference type="AlphaFoldDB" id="A0A3A3FGJ5"/>